<dbReference type="PANTHER" id="PTHR37625:SF4">
    <property type="entry name" value="OUTER MEMBRANE LIPOPROTEIN"/>
    <property type="match status" value="1"/>
</dbReference>
<keyword evidence="3" id="KW-1185">Reference proteome</keyword>
<dbReference type="PANTHER" id="PTHR37625">
    <property type="entry name" value="OUTER MEMBRANE LIPOPROTEIN-RELATED"/>
    <property type="match status" value="1"/>
</dbReference>
<dbReference type="Gene3D" id="2.60.40.4150">
    <property type="entry name" value="Type VI secretion system, lipoprotein SciN"/>
    <property type="match status" value="1"/>
</dbReference>
<dbReference type="PROSITE" id="PS51257">
    <property type="entry name" value="PROKAR_LIPOPROTEIN"/>
    <property type="match status" value="1"/>
</dbReference>
<protein>
    <submittedName>
        <fullName evidence="2">Type VI secretion system lipoprotein TssJ</fullName>
    </submittedName>
</protein>
<reference evidence="2 3" key="1">
    <citation type="submission" date="2018-08" db="EMBL/GenBank/DDBJ databases">
        <title>Neisseria zalophi ATCC BAA-2455 complete genome.</title>
        <authorList>
            <person name="Veseli I.A."/>
            <person name="Buttler R."/>
            <person name="Mascarenhas dos Santos A.C."/>
            <person name="Pombert J.-F."/>
        </authorList>
    </citation>
    <scope>NUCLEOTIDE SEQUENCE [LARGE SCALE GENOMIC DNA]</scope>
    <source>
        <strain evidence="2 3">ATCC BAA-2455</strain>
    </source>
</reference>
<keyword evidence="1" id="KW-0732">Signal</keyword>
<evidence type="ECO:0000256" key="1">
    <source>
        <dbReference type="SAM" id="SignalP"/>
    </source>
</evidence>
<feature type="signal peptide" evidence="1">
    <location>
        <begin position="1"/>
        <end position="26"/>
    </location>
</feature>
<dbReference type="NCBIfam" id="TIGR03352">
    <property type="entry name" value="VI_chp_3"/>
    <property type="match status" value="1"/>
</dbReference>
<dbReference type="AlphaFoldDB" id="A0A5J6PYE9"/>
<proteinExistence type="predicted"/>
<dbReference type="InterPro" id="IPR038706">
    <property type="entry name" value="Type_VI_SciN-like_sf"/>
</dbReference>
<dbReference type="Pfam" id="PF12790">
    <property type="entry name" value="T6SS-SciN"/>
    <property type="match status" value="1"/>
</dbReference>
<keyword evidence="2" id="KW-0449">Lipoprotein</keyword>
<sequence length="208" mass="24490">MQKKVMKCVLVWVASLLILSACSSNHKPPKESDESGENIDIQIIVSPDVNPDIVGRPSPIQLDFYQLSSDGEFKKANYFELVNESKEKLGDKLIQQNQFMLYPDTVKILPLKIDSHLKYLGVVASYRDIDNSKWQIILHKQKKRWYQFGKKYFYLKVDKSGLYQLSKLEMREFLKEYKERYPSQEKIKENGKVKQQRDFNKGIFLEEK</sequence>
<name>A0A5J6PYE9_9NEIS</name>
<dbReference type="RefSeq" id="WP_151051193.1">
    <property type="nucleotide sequence ID" value="NZ_CP031700.1"/>
</dbReference>
<dbReference type="EMBL" id="CP031700">
    <property type="protein sequence ID" value="QEY26153.1"/>
    <property type="molecule type" value="Genomic_DNA"/>
</dbReference>
<dbReference type="OrthoDB" id="5471061at2"/>
<evidence type="ECO:0000313" key="2">
    <source>
        <dbReference type="EMBL" id="QEY26153.1"/>
    </source>
</evidence>
<dbReference type="KEGG" id="nzl:D0T92_06160"/>
<evidence type="ECO:0000313" key="3">
    <source>
        <dbReference type="Proteomes" id="UP000325713"/>
    </source>
</evidence>
<dbReference type="Proteomes" id="UP000325713">
    <property type="component" value="Chromosome"/>
</dbReference>
<dbReference type="InterPro" id="IPR017734">
    <property type="entry name" value="T6SS_SciN"/>
</dbReference>
<feature type="chain" id="PRO_5023870610" evidence="1">
    <location>
        <begin position="27"/>
        <end position="208"/>
    </location>
</feature>
<organism evidence="2 3">
    <name type="scientific">Neisseria zalophi</name>
    <dbReference type="NCBI Taxonomy" id="640030"/>
    <lineage>
        <taxon>Bacteria</taxon>
        <taxon>Pseudomonadati</taxon>
        <taxon>Pseudomonadota</taxon>
        <taxon>Betaproteobacteria</taxon>
        <taxon>Neisseriales</taxon>
        <taxon>Neisseriaceae</taxon>
        <taxon>Neisseria</taxon>
    </lineage>
</organism>
<gene>
    <name evidence="2" type="primary">tssJ</name>
    <name evidence="2" type="ORF">D0T92_06160</name>
</gene>
<accession>A0A5J6PYE9</accession>